<evidence type="ECO:0000256" key="1">
    <source>
        <dbReference type="ARBA" id="ARBA00022741"/>
    </source>
</evidence>
<dbReference type="InterPro" id="IPR005225">
    <property type="entry name" value="Small_GTP-bd"/>
</dbReference>
<dbReference type="KEGG" id="tet:TTHERM_00382160"/>
<dbReference type="InterPro" id="IPR027417">
    <property type="entry name" value="P-loop_NTPase"/>
</dbReference>
<dbReference type="PROSITE" id="PS51421">
    <property type="entry name" value="RAS"/>
    <property type="match status" value="1"/>
</dbReference>
<dbReference type="Gene3D" id="3.40.50.300">
    <property type="entry name" value="P-loop containing nucleotide triphosphate hydrolases"/>
    <property type="match status" value="1"/>
</dbReference>
<dbReference type="HOGENOM" id="CLU_041217_10_1_1"/>
<dbReference type="PROSITE" id="PS51419">
    <property type="entry name" value="RAB"/>
    <property type="match status" value="1"/>
</dbReference>
<dbReference type="NCBIfam" id="TIGR00231">
    <property type="entry name" value="small_GTP"/>
    <property type="match status" value="1"/>
</dbReference>
<dbReference type="eggNOG" id="KOG0098">
    <property type="taxonomic scope" value="Eukaryota"/>
</dbReference>
<dbReference type="SMART" id="SM00175">
    <property type="entry name" value="RAB"/>
    <property type="match status" value="1"/>
</dbReference>
<evidence type="ECO:0000313" key="3">
    <source>
        <dbReference type="EMBL" id="EAR95255.2"/>
    </source>
</evidence>
<keyword evidence="1" id="KW-0547">Nucleotide-binding</keyword>
<accession>Q23F98</accession>
<dbReference type="Pfam" id="PF00071">
    <property type="entry name" value="Ras"/>
    <property type="match status" value="1"/>
</dbReference>
<dbReference type="OrthoDB" id="9989112at2759"/>
<gene>
    <name evidence="3" type="ORF">TTHERM_00382160</name>
</gene>
<organism evidence="3 4">
    <name type="scientific">Tetrahymena thermophila (strain SB210)</name>
    <dbReference type="NCBI Taxonomy" id="312017"/>
    <lineage>
        <taxon>Eukaryota</taxon>
        <taxon>Sar</taxon>
        <taxon>Alveolata</taxon>
        <taxon>Ciliophora</taxon>
        <taxon>Intramacronucleata</taxon>
        <taxon>Oligohymenophorea</taxon>
        <taxon>Hymenostomatida</taxon>
        <taxon>Tetrahymenina</taxon>
        <taxon>Tetrahymenidae</taxon>
        <taxon>Tetrahymena</taxon>
    </lineage>
</organism>
<dbReference type="AlphaFoldDB" id="Q23F98"/>
<keyword evidence="4" id="KW-1185">Reference proteome</keyword>
<evidence type="ECO:0000313" key="4">
    <source>
        <dbReference type="Proteomes" id="UP000009168"/>
    </source>
</evidence>
<dbReference type="SMART" id="SM00173">
    <property type="entry name" value="RAS"/>
    <property type="match status" value="1"/>
</dbReference>
<dbReference type="Proteomes" id="UP000009168">
    <property type="component" value="Unassembled WGS sequence"/>
</dbReference>
<dbReference type="STRING" id="312017.Q23F98"/>
<dbReference type="PRINTS" id="PR00449">
    <property type="entry name" value="RASTRNSFRMNG"/>
</dbReference>
<dbReference type="GO" id="GO:0003924">
    <property type="term" value="F:GTPase activity"/>
    <property type="evidence" value="ECO:0007669"/>
    <property type="project" value="InterPro"/>
</dbReference>
<dbReference type="InterPro" id="IPR001806">
    <property type="entry name" value="Small_GTPase"/>
</dbReference>
<keyword evidence="2" id="KW-0342">GTP-binding</keyword>
<dbReference type="RefSeq" id="XP_001015500.2">
    <property type="nucleotide sequence ID" value="XM_001015500.2"/>
</dbReference>
<dbReference type="InParanoid" id="Q23F98"/>
<dbReference type="InterPro" id="IPR050227">
    <property type="entry name" value="Rab"/>
</dbReference>
<dbReference type="GeneID" id="7835558"/>
<dbReference type="FunFam" id="3.40.50.300:FF:001447">
    <property type="entry name" value="Ras-related protein Rab-1B"/>
    <property type="match status" value="1"/>
</dbReference>
<protein>
    <submittedName>
        <fullName evidence="3">Small guanosine triphosphatase family Ras-related in brain (Rab) family protein</fullName>
    </submittedName>
</protein>
<reference evidence="4" key="1">
    <citation type="journal article" date="2006" name="PLoS Biol.">
        <title>Macronuclear genome sequence of the ciliate Tetrahymena thermophila, a model eukaryote.</title>
        <authorList>
            <person name="Eisen J.A."/>
            <person name="Coyne R.S."/>
            <person name="Wu M."/>
            <person name="Wu D."/>
            <person name="Thiagarajan M."/>
            <person name="Wortman J.R."/>
            <person name="Badger J.H."/>
            <person name="Ren Q."/>
            <person name="Amedeo P."/>
            <person name="Jones K.M."/>
            <person name="Tallon L.J."/>
            <person name="Delcher A.L."/>
            <person name="Salzberg S.L."/>
            <person name="Silva J.C."/>
            <person name="Haas B.J."/>
            <person name="Majoros W.H."/>
            <person name="Farzad M."/>
            <person name="Carlton J.M."/>
            <person name="Smith R.K. Jr."/>
            <person name="Garg J."/>
            <person name="Pearlman R.E."/>
            <person name="Karrer K.M."/>
            <person name="Sun L."/>
            <person name="Manning G."/>
            <person name="Elde N.C."/>
            <person name="Turkewitz A.P."/>
            <person name="Asai D.J."/>
            <person name="Wilkes D.E."/>
            <person name="Wang Y."/>
            <person name="Cai H."/>
            <person name="Collins K."/>
            <person name="Stewart B.A."/>
            <person name="Lee S.R."/>
            <person name="Wilamowska K."/>
            <person name="Weinberg Z."/>
            <person name="Ruzzo W.L."/>
            <person name="Wloga D."/>
            <person name="Gaertig J."/>
            <person name="Frankel J."/>
            <person name="Tsao C.-C."/>
            <person name="Gorovsky M.A."/>
            <person name="Keeling P.J."/>
            <person name="Waller R.F."/>
            <person name="Patron N.J."/>
            <person name="Cherry J.M."/>
            <person name="Stover N.A."/>
            <person name="Krieger C.J."/>
            <person name="del Toro C."/>
            <person name="Ryder H.F."/>
            <person name="Williamson S.C."/>
            <person name="Barbeau R.A."/>
            <person name="Hamilton E.P."/>
            <person name="Orias E."/>
        </authorList>
    </citation>
    <scope>NUCLEOTIDE SEQUENCE [LARGE SCALE GENOMIC DNA]</scope>
    <source>
        <strain evidence="4">SB210</strain>
    </source>
</reference>
<dbReference type="PANTHER" id="PTHR47977">
    <property type="entry name" value="RAS-RELATED PROTEIN RAB"/>
    <property type="match status" value="1"/>
</dbReference>
<dbReference type="EMBL" id="GG662706">
    <property type="protein sequence ID" value="EAR95255.2"/>
    <property type="molecule type" value="Genomic_DNA"/>
</dbReference>
<dbReference type="GO" id="GO:0005525">
    <property type="term" value="F:GTP binding"/>
    <property type="evidence" value="ECO:0007669"/>
    <property type="project" value="UniProtKB-KW"/>
</dbReference>
<evidence type="ECO:0000256" key="2">
    <source>
        <dbReference type="ARBA" id="ARBA00023134"/>
    </source>
</evidence>
<dbReference type="SUPFAM" id="SSF52540">
    <property type="entry name" value="P-loop containing nucleoside triphosphate hydrolases"/>
    <property type="match status" value="1"/>
</dbReference>
<proteinExistence type="predicted"/>
<dbReference type="SMART" id="SM00174">
    <property type="entry name" value="RHO"/>
    <property type="match status" value="1"/>
</dbReference>
<sequence>MADSESQILLKILSVGDTQVGKSCLIKRYCEERFVNKYITTIGVDYGVKKMAVMGKKTAVNFFDLSGDDDYEEIRNPFFKDAQGVILVFDLENRESFTNLIKWERVMKENGLDFARSVIFVVGNKSDVRSKDVEQSEITAFVRKRGWEYFQTSANTGDNVKELFEKLFQKCVDMLETQKQKLK</sequence>
<name>Q23F98_TETTS</name>